<evidence type="ECO:0000256" key="4">
    <source>
        <dbReference type="ARBA" id="ARBA00021095"/>
    </source>
</evidence>
<keyword evidence="8" id="KW-1278">Translocase</keyword>
<organism evidence="17">
    <name type="scientific">Epiperipatus biolleyi</name>
    <name type="common">Velvet worm</name>
    <name type="synonym">Peripatus biolleyi</name>
    <dbReference type="NCBI Taxonomy" id="172520"/>
    <lineage>
        <taxon>Eukaryota</taxon>
        <taxon>Metazoa</taxon>
        <taxon>Ecdysozoa</taxon>
        <taxon>Onychophora</taxon>
        <taxon>Udeonychophora</taxon>
        <taxon>Euonychophora</taxon>
        <taxon>Peripatidae</taxon>
        <taxon>Epiperipatus</taxon>
    </lineage>
</organism>
<evidence type="ECO:0000256" key="15">
    <source>
        <dbReference type="ARBA" id="ARBA00049551"/>
    </source>
</evidence>
<evidence type="ECO:0000256" key="6">
    <source>
        <dbReference type="ARBA" id="ARBA00022660"/>
    </source>
</evidence>
<accession>A3QU18</accession>
<evidence type="ECO:0000256" key="12">
    <source>
        <dbReference type="ARBA" id="ARBA00023128"/>
    </source>
</evidence>
<dbReference type="AlphaFoldDB" id="A3QU18"/>
<evidence type="ECO:0000256" key="9">
    <source>
        <dbReference type="ARBA" id="ARBA00022982"/>
    </source>
</evidence>
<keyword evidence="9" id="KW-0249">Electron transport</keyword>
<evidence type="ECO:0000256" key="3">
    <source>
        <dbReference type="ARBA" id="ARBA00012944"/>
    </source>
</evidence>
<evidence type="ECO:0000256" key="7">
    <source>
        <dbReference type="ARBA" id="ARBA00022692"/>
    </source>
</evidence>
<gene>
    <name evidence="17" type="primary">ND6</name>
</gene>
<protein>
    <recommendedName>
        <fullName evidence="4">NADH-ubiquinone oxidoreductase chain 6</fullName>
        <ecNumber evidence="3">7.1.1.2</ecNumber>
    </recommendedName>
    <alternativeName>
        <fullName evidence="14">NADH dehydrogenase subunit 6</fullName>
    </alternativeName>
</protein>
<comment type="catalytic activity">
    <reaction evidence="15">
        <text>a ubiquinone + NADH + 5 H(+)(in) = a ubiquinol + NAD(+) + 4 H(+)(out)</text>
        <dbReference type="Rhea" id="RHEA:29091"/>
        <dbReference type="Rhea" id="RHEA-COMP:9565"/>
        <dbReference type="Rhea" id="RHEA-COMP:9566"/>
        <dbReference type="ChEBI" id="CHEBI:15378"/>
        <dbReference type="ChEBI" id="CHEBI:16389"/>
        <dbReference type="ChEBI" id="CHEBI:17976"/>
        <dbReference type="ChEBI" id="CHEBI:57540"/>
        <dbReference type="ChEBI" id="CHEBI:57945"/>
        <dbReference type="EC" id="7.1.1.2"/>
    </reaction>
</comment>
<feature type="transmembrane region" description="Helical" evidence="16">
    <location>
        <begin position="47"/>
        <end position="70"/>
    </location>
</feature>
<dbReference type="InterPro" id="IPR050269">
    <property type="entry name" value="ComplexI_Subunit6"/>
</dbReference>
<keyword evidence="6" id="KW-0679">Respiratory chain</keyword>
<evidence type="ECO:0000256" key="2">
    <source>
        <dbReference type="ARBA" id="ARBA00005698"/>
    </source>
</evidence>
<feature type="transmembrane region" description="Helical" evidence="16">
    <location>
        <begin position="138"/>
        <end position="160"/>
    </location>
</feature>
<feature type="transmembrane region" description="Helical" evidence="16">
    <location>
        <begin position="82"/>
        <end position="103"/>
    </location>
</feature>
<evidence type="ECO:0000256" key="13">
    <source>
        <dbReference type="ARBA" id="ARBA00023136"/>
    </source>
</evidence>
<keyword evidence="13 16" id="KW-0472">Membrane</keyword>
<evidence type="ECO:0000256" key="16">
    <source>
        <dbReference type="SAM" id="Phobius"/>
    </source>
</evidence>
<reference evidence="17" key="1">
    <citation type="journal article" date="2007" name="Mol. Phylogenet. Evol.">
        <title>The complete mitochondrial genome of Scutigerella causeyae (Myriapoda: Symphyla) and the phylogenetic position of Symphyla.</title>
        <authorList>
            <person name="Podsiadlowski L."/>
            <person name="Kohlhagen H."/>
            <person name="Koch M."/>
        </authorList>
    </citation>
    <scope>NUCLEOTIDE SEQUENCE</scope>
</reference>
<keyword evidence="12 17" id="KW-0496">Mitochondrion</keyword>
<dbReference type="EMBL" id="DQ666064">
    <property type="protein sequence ID" value="ABF93288.1"/>
    <property type="molecule type" value="Genomic_DNA"/>
</dbReference>
<comment type="similarity">
    <text evidence="2">Belongs to the complex I subunit 6 family.</text>
</comment>
<dbReference type="RefSeq" id="YP_001083071.1">
    <property type="nucleotide sequence ID" value="NC_009082.1"/>
</dbReference>
<comment type="subcellular location">
    <subcellularLocation>
        <location evidence="1">Mitochondrion membrane</location>
        <topology evidence="1">Multi-pass membrane protein</topology>
    </subcellularLocation>
</comment>
<evidence type="ECO:0000313" key="17">
    <source>
        <dbReference type="EMBL" id="ABF93288.1"/>
    </source>
</evidence>
<dbReference type="PANTHER" id="PTHR11435:SF1">
    <property type="entry name" value="NADH-UBIQUINONE OXIDOREDUCTASE CHAIN 6"/>
    <property type="match status" value="1"/>
</dbReference>
<evidence type="ECO:0000256" key="8">
    <source>
        <dbReference type="ARBA" id="ARBA00022967"/>
    </source>
</evidence>
<evidence type="ECO:0000256" key="1">
    <source>
        <dbReference type="ARBA" id="ARBA00004225"/>
    </source>
</evidence>
<geneLocation type="mitochondrion" evidence="17"/>
<keyword evidence="5" id="KW-0813">Transport</keyword>
<keyword evidence="7 16" id="KW-0812">Transmembrane</keyword>
<evidence type="ECO:0000256" key="11">
    <source>
        <dbReference type="ARBA" id="ARBA00023027"/>
    </source>
</evidence>
<keyword evidence="11" id="KW-0520">NAD</keyword>
<evidence type="ECO:0000256" key="14">
    <source>
        <dbReference type="ARBA" id="ARBA00031019"/>
    </source>
</evidence>
<name>A3QU18_EPIBI</name>
<evidence type="ECO:0000256" key="5">
    <source>
        <dbReference type="ARBA" id="ARBA00022448"/>
    </source>
</evidence>
<dbReference type="GeneID" id="4910470"/>
<proteinExistence type="inferred from homology"/>
<feature type="transmembrane region" description="Helical" evidence="16">
    <location>
        <begin position="12"/>
        <end position="41"/>
    </location>
</feature>
<sequence>MILLYLMTTTIGLLFFFMMHPITMGITIIIYVIPISILIGINSQNFWYSYIIILIYLGGLLILFLYITSLASNEKIFLKTSWHLKFIIIIMMLLLVSLTLLVFSDQMQNTDSLQESLQIFSNENNSYTSFFSKPVGKITIFLASYLLLCLISVVKICHLIEGPIRTLN</sequence>
<dbReference type="CTD" id="4541"/>
<keyword evidence="10 16" id="KW-1133">Transmembrane helix</keyword>
<dbReference type="GO" id="GO:0031966">
    <property type="term" value="C:mitochondrial membrane"/>
    <property type="evidence" value="ECO:0007669"/>
    <property type="project" value="UniProtKB-SubCell"/>
</dbReference>
<dbReference type="EC" id="7.1.1.2" evidence="3"/>
<dbReference type="PANTHER" id="PTHR11435">
    <property type="entry name" value="NADH UBIQUINONE OXIDOREDUCTASE SUBUNIT ND6"/>
    <property type="match status" value="1"/>
</dbReference>
<evidence type="ECO:0000256" key="10">
    <source>
        <dbReference type="ARBA" id="ARBA00022989"/>
    </source>
</evidence>
<dbReference type="GO" id="GO:0008137">
    <property type="term" value="F:NADH dehydrogenase (ubiquinone) activity"/>
    <property type="evidence" value="ECO:0007669"/>
    <property type="project" value="UniProtKB-UniRule"/>
</dbReference>